<dbReference type="OrthoDB" id="118256at2759"/>
<evidence type="ECO:0000256" key="5">
    <source>
        <dbReference type="ARBA" id="ARBA00022801"/>
    </source>
</evidence>
<keyword evidence="5" id="KW-0378">Hydrolase</keyword>
<dbReference type="GO" id="GO:0042973">
    <property type="term" value="F:glucan endo-1,3-beta-D-glucosidase activity"/>
    <property type="evidence" value="ECO:0007669"/>
    <property type="project" value="UniProtKB-EC"/>
</dbReference>
<proteinExistence type="inferred from homology"/>
<dbReference type="InParanoid" id="A0A165D0F9"/>
<comment type="similarity">
    <text evidence="2">Belongs to the PGA52 family.</text>
</comment>
<reference evidence="11 12" key="1">
    <citation type="journal article" date="2016" name="Mol. Biol. Evol.">
        <title>Comparative Genomics of Early-Diverging Mushroom-Forming Fungi Provides Insights into the Origins of Lignocellulose Decay Capabilities.</title>
        <authorList>
            <person name="Nagy L.G."/>
            <person name="Riley R."/>
            <person name="Tritt A."/>
            <person name="Adam C."/>
            <person name="Daum C."/>
            <person name="Floudas D."/>
            <person name="Sun H."/>
            <person name="Yadav J.S."/>
            <person name="Pangilinan J."/>
            <person name="Larsson K.H."/>
            <person name="Matsuura K."/>
            <person name="Barry K."/>
            <person name="Labutti K."/>
            <person name="Kuo R."/>
            <person name="Ohm R.A."/>
            <person name="Bhattacharya S.S."/>
            <person name="Shirouzu T."/>
            <person name="Yoshinaga Y."/>
            <person name="Martin F.M."/>
            <person name="Grigoriev I.V."/>
            <person name="Hibbett D.S."/>
        </authorList>
    </citation>
    <scope>NUCLEOTIDE SEQUENCE [LARGE SCALE GENOMIC DNA]</scope>
    <source>
        <strain evidence="11 12">93-53</strain>
    </source>
</reference>
<keyword evidence="7" id="KW-0961">Cell wall biogenesis/degradation</keyword>
<dbReference type="FunCoup" id="A0A165D0F9">
    <property type="interactions" value="17"/>
</dbReference>
<evidence type="ECO:0000256" key="4">
    <source>
        <dbReference type="ARBA" id="ARBA00022729"/>
    </source>
</evidence>
<accession>A0A165D0F9</accession>
<organism evidence="11 12">
    <name type="scientific">Laetiporus sulphureus 93-53</name>
    <dbReference type="NCBI Taxonomy" id="1314785"/>
    <lineage>
        <taxon>Eukaryota</taxon>
        <taxon>Fungi</taxon>
        <taxon>Dikarya</taxon>
        <taxon>Basidiomycota</taxon>
        <taxon>Agaricomycotina</taxon>
        <taxon>Agaricomycetes</taxon>
        <taxon>Polyporales</taxon>
        <taxon>Laetiporus</taxon>
    </lineage>
</organism>
<feature type="domain" description="Cell wall protein YJL171C/Tos1 C-terminal" evidence="9">
    <location>
        <begin position="84"/>
        <end position="299"/>
    </location>
</feature>
<evidence type="ECO:0000313" key="12">
    <source>
        <dbReference type="Proteomes" id="UP000076871"/>
    </source>
</evidence>
<evidence type="ECO:0000259" key="10">
    <source>
        <dbReference type="Pfam" id="PF10290"/>
    </source>
</evidence>
<dbReference type="Pfam" id="PF10290">
    <property type="entry name" value="YJL171C_Tos1_N"/>
    <property type="match status" value="1"/>
</dbReference>
<dbReference type="Pfam" id="PF10287">
    <property type="entry name" value="YJL171C_Tos1_C"/>
    <property type="match status" value="1"/>
</dbReference>
<sequence>MRRSDAITALKYTGVGASGSYNQITDLVAGEWPSCTITDFCVGSTKAVSGALAPFDDEVTMAFRGPMNIYNVAVYQPSNQSASTWSQVSSWASGGDANNLVFMNNNGGDGSGVWSVCGGSSQSYANSTWDGAAASAEGTPSGSLADGEEINIMTSTTCEELECDGFSRGTSNHGWTGSKMIVMTFDMPDSDGANIPAIWALNAQVVRAAQYGCNCRGEGGDGGCGELDVLEVLANSDTTQAISEIYSFKGATGTGSAEYFARPTSSSATWAVIFDVETDAITITELTEWDYTTTAITRSLVSGYLDASGTTVSFSSSSRRADHHRRSIFGAHRRSHHH</sequence>
<evidence type="ECO:0000256" key="3">
    <source>
        <dbReference type="ARBA" id="ARBA00012780"/>
    </source>
</evidence>
<dbReference type="STRING" id="1314785.A0A165D0F9"/>
<feature type="region of interest" description="Disordered" evidence="8">
    <location>
        <begin position="310"/>
        <end position="338"/>
    </location>
</feature>
<keyword evidence="12" id="KW-1185">Reference proteome</keyword>
<dbReference type="EMBL" id="KV427640">
    <property type="protein sequence ID" value="KZT03886.1"/>
    <property type="molecule type" value="Genomic_DNA"/>
</dbReference>
<dbReference type="PANTHER" id="PTHR31737">
    <property type="entry name" value="PROTEIN TOS1"/>
    <property type="match status" value="1"/>
</dbReference>
<comment type="catalytic activity">
    <reaction evidence="1">
        <text>Hydrolysis of (1-&gt;3)-beta-D-glucosidic linkages in (1-&gt;3)-beta-D-glucans.</text>
        <dbReference type="EC" id="3.2.1.39"/>
    </reaction>
</comment>
<gene>
    <name evidence="11" type="ORF">LAESUDRAFT_738045</name>
</gene>
<evidence type="ECO:0000259" key="9">
    <source>
        <dbReference type="Pfam" id="PF10287"/>
    </source>
</evidence>
<evidence type="ECO:0000256" key="2">
    <source>
        <dbReference type="ARBA" id="ARBA00006055"/>
    </source>
</evidence>
<evidence type="ECO:0000256" key="6">
    <source>
        <dbReference type="ARBA" id="ARBA00023295"/>
    </source>
</evidence>
<dbReference type="InterPro" id="IPR018807">
    <property type="entry name" value="YJL171C/Tos1_N"/>
</dbReference>
<evidence type="ECO:0000256" key="7">
    <source>
        <dbReference type="ARBA" id="ARBA00023316"/>
    </source>
</evidence>
<feature type="compositionally biased region" description="Basic residues" evidence="8">
    <location>
        <begin position="321"/>
        <end position="338"/>
    </location>
</feature>
<dbReference type="Proteomes" id="UP000076871">
    <property type="component" value="Unassembled WGS sequence"/>
</dbReference>
<name>A0A165D0F9_9APHY</name>
<dbReference type="RefSeq" id="XP_040761626.1">
    <property type="nucleotide sequence ID" value="XM_040910847.1"/>
</dbReference>
<keyword evidence="6" id="KW-0326">Glycosidase</keyword>
<keyword evidence="4" id="KW-0732">Signal</keyword>
<evidence type="ECO:0000256" key="8">
    <source>
        <dbReference type="SAM" id="MobiDB-lite"/>
    </source>
</evidence>
<dbReference type="GeneID" id="63827876"/>
<dbReference type="InterPro" id="IPR018805">
    <property type="entry name" value="YJL171C/Tos1_C"/>
</dbReference>
<feature type="domain" description="Cell wall protein YJL171C/Tos1 N-terminal" evidence="10">
    <location>
        <begin position="9"/>
        <end position="77"/>
    </location>
</feature>
<evidence type="ECO:0000313" key="11">
    <source>
        <dbReference type="EMBL" id="KZT03886.1"/>
    </source>
</evidence>
<dbReference type="PANTHER" id="PTHR31737:SF2">
    <property type="entry name" value="PROTEIN TOS1"/>
    <property type="match status" value="1"/>
</dbReference>
<dbReference type="EC" id="3.2.1.39" evidence="3"/>
<evidence type="ECO:0000256" key="1">
    <source>
        <dbReference type="ARBA" id="ARBA00000382"/>
    </source>
</evidence>
<dbReference type="AlphaFoldDB" id="A0A165D0F9"/>
<protein>
    <recommendedName>
        <fullName evidence="3">glucan endo-1,3-beta-D-glucosidase</fullName>
        <ecNumber evidence="3">3.2.1.39</ecNumber>
    </recommendedName>
</protein>
<dbReference type="GO" id="GO:0071555">
    <property type="term" value="P:cell wall organization"/>
    <property type="evidence" value="ECO:0007669"/>
    <property type="project" value="UniProtKB-KW"/>
</dbReference>